<sequence length="499" mass="56771">MNDSPAQSNEHSERDHTSSAFFPDAQHFAISGGNFTIKNIHRTPPERAPEFRSIPIGDLNLQHELDVSLVRRATRDPGSVRRVYSVRIHGYSSSMTAAVYQGKNAEERWRQDVARYSWLRHPNFLQLFGAATSADMYAAVFHDDFIPVRQVLEKYSDSPVSTVYLWGYFEQEFGDAWRYLYAVSGTELEPFGCTMGLRPSTGHLCIDLTPTNSNLYIFYSPRSTSFRDIRYRPQLQDSKIISSISLDHYHKICFLYLSRFRYLSVFGNTSIQLGSIISFADGSELVNVTNNLDPQDSGWLPELSERDDALFVAPSGWTRLTSDEVQQIEEIFRKIYYSGSQFAVWLAQANHIFTHLKVRTGHENYVFVHGVEYRLEISRLVDIPPGYLFLCPLKDLQTNASTRLYLPQCPAYWSLDPSGAQRLTPEEAHNLGFPTAAVIMEAQGMYLERSVYGGLGQLYRGKGYDPDTQDLARELEYPLYHLSGTSKITKGNCKSADLC</sequence>
<accession>A0AAD7HM59</accession>
<proteinExistence type="predicted"/>
<name>A0AAD7HM59_9AGAR</name>
<evidence type="ECO:0000313" key="2">
    <source>
        <dbReference type="Proteomes" id="UP001215598"/>
    </source>
</evidence>
<protein>
    <submittedName>
        <fullName evidence="1">Uncharacterized protein</fullName>
    </submittedName>
</protein>
<gene>
    <name evidence="1" type="ORF">B0H16DRAFT_1597789</name>
</gene>
<dbReference type="Proteomes" id="UP001215598">
    <property type="component" value="Unassembled WGS sequence"/>
</dbReference>
<comment type="caution">
    <text evidence="1">The sequence shown here is derived from an EMBL/GenBank/DDBJ whole genome shotgun (WGS) entry which is preliminary data.</text>
</comment>
<dbReference type="EMBL" id="JARKIB010000207">
    <property type="protein sequence ID" value="KAJ7723927.1"/>
    <property type="molecule type" value="Genomic_DNA"/>
</dbReference>
<organism evidence="1 2">
    <name type="scientific">Mycena metata</name>
    <dbReference type="NCBI Taxonomy" id="1033252"/>
    <lineage>
        <taxon>Eukaryota</taxon>
        <taxon>Fungi</taxon>
        <taxon>Dikarya</taxon>
        <taxon>Basidiomycota</taxon>
        <taxon>Agaricomycotina</taxon>
        <taxon>Agaricomycetes</taxon>
        <taxon>Agaricomycetidae</taxon>
        <taxon>Agaricales</taxon>
        <taxon>Marasmiineae</taxon>
        <taxon>Mycenaceae</taxon>
        <taxon>Mycena</taxon>
    </lineage>
</organism>
<dbReference type="AlphaFoldDB" id="A0AAD7HM59"/>
<keyword evidence="2" id="KW-1185">Reference proteome</keyword>
<evidence type="ECO:0000313" key="1">
    <source>
        <dbReference type="EMBL" id="KAJ7723927.1"/>
    </source>
</evidence>
<reference evidence="1" key="1">
    <citation type="submission" date="2023-03" db="EMBL/GenBank/DDBJ databases">
        <title>Massive genome expansion in bonnet fungi (Mycena s.s.) driven by repeated elements and novel gene families across ecological guilds.</title>
        <authorList>
            <consortium name="Lawrence Berkeley National Laboratory"/>
            <person name="Harder C.B."/>
            <person name="Miyauchi S."/>
            <person name="Viragh M."/>
            <person name="Kuo A."/>
            <person name="Thoen E."/>
            <person name="Andreopoulos B."/>
            <person name="Lu D."/>
            <person name="Skrede I."/>
            <person name="Drula E."/>
            <person name="Henrissat B."/>
            <person name="Morin E."/>
            <person name="Kohler A."/>
            <person name="Barry K."/>
            <person name="LaButti K."/>
            <person name="Morin E."/>
            <person name="Salamov A."/>
            <person name="Lipzen A."/>
            <person name="Mereny Z."/>
            <person name="Hegedus B."/>
            <person name="Baldrian P."/>
            <person name="Stursova M."/>
            <person name="Weitz H."/>
            <person name="Taylor A."/>
            <person name="Grigoriev I.V."/>
            <person name="Nagy L.G."/>
            <person name="Martin F."/>
            <person name="Kauserud H."/>
        </authorList>
    </citation>
    <scope>NUCLEOTIDE SEQUENCE</scope>
    <source>
        <strain evidence="1">CBHHK182m</strain>
    </source>
</reference>